<proteinExistence type="predicted"/>
<evidence type="ECO:0008006" key="3">
    <source>
        <dbReference type="Google" id="ProtNLM"/>
    </source>
</evidence>
<dbReference type="InterPro" id="IPR032675">
    <property type="entry name" value="LRR_dom_sf"/>
</dbReference>
<protein>
    <recommendedName>
        <fullName evidence="3">F-box domain-containing protein</fullName>
    </recommendedName>
</protein>
<evidence type="ECO:0000313" key="2">
    <source>
        <dbReference type="Proteomes" id="UP000799118"/>
    </source>
</evidence>
<dbReference type="SUPFAM" id="SSF52047">
    <property type="entry name" value="RNI-like"/>
    <property type="match status" value="1"/>
</dbReference>
<gene>
    <name evidence="1" type="ORF">BT96DRAFT_66839</name>
</gene>
<organism evidence="1 2">
    <name type="scientific">Gymnopus androsaceus JB14</name>
    <dbReference type="NCBI Taxonomy" id="1447944"/>
    <lineage>
        <taxon>Eukaryota</taxon>
        <taxon>Fungi</taxon>
        <taxon>Dikarya</taxon>
        <taxon>Basidiomycota</taxon>
        <taxon>Agaricomycotina</taxon>
        <taxon>Agaricomycetes</taxon>
        <taxon>Agaricomycetidae</taxon>
        <taxon>Agaricales</taxon>
        <taxon>Marasmiineae</taxon>
        <taxon>Omphalotaceae</taxon>
        <taxon>Gymnopus</taxon>
    </lineage>
</organism>
<reference evidence="1" key="1">
    <citation type="journal article" date="2019" name="Environ. Microbiol.">
        <title>Fungal ecological strategies reflected in gene transcription - a case study of two litter decomposers.</title>
        <authorList>
            <person name="Barbi F."/>
            <person name="Kohler A."/>
            <person name="Barry K."/>
            <person name="Baskaran P."/>
            <person name="Daum C."/>
            <person name="Fauchery L."/>
            <person name="Ihrmark K."/>
            <person name="Kuo A."/>
            <person name="LaButti K."/>
            <person name="Lipzen A."/>
            <person name="Morin E."/>
            <person name="Grigoriev I.V."/>
            <person name="Henrissat B."/>
            <person name="Lindahl B."/>
            <person name="Martin F."/>
        </authorList>
    </citation>
    <scope>NUCLEOTIDE SEQUENCE</scope>
    <source>
        <strain evidence="1">JB14</strain>
    </source>
</reference>
<keyword evidence="2" id="KW-1185">Reference proteome</keyword>
<sequence>MMDDCDVLSPIRGALSSLRTFHFVLDSTLESCATIDAFEYAPQLEELFLTCRPNLVKCILLPWTQIHRFRYGMEHSSQISLALLTEMPNLVSCVLGDISFTSGLHLQDCSLRVASLMSLTLNLPKTNIYGIRQVLDNISAPSLESLELLGVGNSSKINRDLVDALSNFFQRSCCNLRSLALSSPSSISADIISLIRIIPSSLTKLSITSFG</sequence>
<dbReference type="Proteomes" id="UP000799118">
    <property type="component" value="Unassembled WGS sequence"/>
</dbReference>
<evidence type="ECO:0000313" key="1">
    <source>
        <dbReference type="EMBL" id="KAE9397662.1"/>
    </source>
</evidence>
<accession>A0A6A4HGF0</accession>
<dbReference type="Gene3D" id="3.80.10.10">
    <property type="entry name" value="Ribonuclease Inhibitor"/>
    <property type="match status" value="1"/>
</dbReference>
<dbReference type="AlphaFoldDB" id="A0A6A4HGF0"/>
<dbReference type="EMBL" id="ML769494">
    <property type="protein sequence ID" value="KAE9397662.1"/>
    <property type="molecule type" value="Genomic_DNA"/>
</dbReference>
<name>A0A6A4HGF0_9AGAR</name>